<feature type="compositionally biased region" description="Acidic residues" evidence="6">
    <location>
        <begin position="931"/>
        <end position="941"/>
    </location>
</feature>
<dbReference type="PANTHER" id="PTHR10529">
    <property type="entry name" value="AP COMPLEX SUBUNIT MU"/>
    <property type="match status" value="1"/>
</dbReference>
<gene>
    <name evidence="9" type="primary">LOC106121742</name>
</gene>
<feature type="region of interest" description="Disordered" evidence="6">
    <location>
        <begin position="902"/>
        <end position="998"/>
    </location>
</feature>
<dbReference type="InterPro" id="IPR028565">
    <property type="entry name" value="MHD"/>
</dbReference>
<feature type="compositionally biased region" description="Low complexity" evidence="6">
    <location>
        <begin position="1907"/>
        <end position="1918"/>
    </location>
</feature>
<accession>A0AAJ6ZI14</accession>
<organism evidence="9">
    <name type="scientific">Papilio xuthus</name>
    <name type="common">Asian swallowtail butterfly</name>
    <dbReference type="NCBI Taxonomy" id="66420"/>
    <lineage>
        <taxon>Eukaryota</taxon>
        <taxon>Metazoa</taxon>
        <taxon>Ecdysozoa</taxon>
        <taxon>Arthropoda</taxon>
        <taxon>Hexapoda</taxon>
        <taxon>Insecta</taxon>
        <taxon>Pterygota</taxon>
        <taxon>Neoptera</taxon>
        <taxon>Endopterygota</taxon>
        <taxon>Lepidoptera</taxon>
        <taxon>Glossata</taxon>
        <taxon>Ditrysia</taxon>
        <taxon>Papilionoidea</taxon>
        <taxon>Papilionidae</taxon>
        <taxon>Papilioninae</taxon>
        <taxon>Papilio</taxon>
    </lineage>
</organism>
<feature type="region of interest" description="Disordered" evidence="6">
    <location>
        <begin position="858"/>
        <end position="884"/>
    </location>
</feature>
<evidence type="ECO:0000256" key="4">
    <source>
        <dbReference type="ARBA" id="ARBA00022583"/>
    </source>
</evidence>
<dbReference type="FunFam" id="2.60.40.1170:FF:000022">
    <property type="entry name" value="AP-1 complex subunit mu"/>
    <property type="match status" value="1"/>
</dbReference>
<feature type="compositionally biased region" description="Polar residues" evidence="6">
    <location>
        <begin position="860"/>
        <end position="871"/>
    </location>
</feature>
<proteinExistence type="inferred from homology"/>
<feature type="region of interest" description="Disordered" evidence="6">
    <location>
        <begin position="1"/>
        <end position="57"/>
    </location>
</feature>
<dbReference type="Gene3D" id="2.60.40.1170">
    <property type="entry name" value="Mu homology domain, subdomain B"/>
    <property type="match status" value="1"/>
</dbReference>
<feature type="region of interest" description="Disordered" evidence="6">
    <location>
        <begin position="109"/>
        <end position="149"/>
    </location>
</feature>
<dbReference type="InterPro" id="IPR012320">
    <property type="entry name" value="SHD_dom"/>
</dbReference>
<dbReference type="KEGG" id="pxu:106121742"/>
<feature type="domain" description="MHD" evidence="8">
    <location>
        <begin position="1571"/>
        <end position="1883"/>
    </location>
</feature>
<feature type="region of interest" description="Disordered" evidence="6">
    <location>
        <begin position="522"/>
        <end position="548"/>
    </location>
</feature>
<sequence>MLKLPKGLKKKKKGKKSKRKGEEELFTEEELEKYRREHQQQQTESGDAAVKENEEWSKFKDLTTGIDSVLKKTQGDLDRIKSTSFFQRVPPKEEEPYIKEVPTRPVVEVTEADFPQLAQSTTDADEDKSDYGLTDEESEEEEQDDIFDTSYVEAVERGEVKLAYVPDSPEEFQDDGLFDTSHVEALIKGQDIKSKGDKKTLDIGVAVEVLTGRIDNLTVTSKKRKRIIPGDLLLESVDSEIPVVAKTTDDEPIESSILDADTDIPITTPIDLSVSLHTSLIQQNKSITKENISDLANGDSKKTKTDEDEDDEFTLLATESLETKPQVLKLEEKEIKVEPVIKESWSAFEADKNESVFAEGIVEDQIEILDPYLDQDDPFDTSFADSVIPTTQSIQIETKPTILEDDEDFDPRAEEVREKLNNRRKSSVRIHLTNPLGVRESITSDDIIDTGINKVPRDLLGGSSTDLSQLGDSPLDPLDANNSDIDPFDTTIVDKVVAPGKVELKLLEQELIGATQSVIYRVPSDPDFDPRADEPKQQERRASRPENLTVSKSVVFNVDGVESTNVDSKSKPIKPLTPYYTKELSISEDINESGELIDRINEELSRTRSDEDLTNNIKYVTKRRHSEYPQLKGTKNNFNTTDLFNTGNFEIQAKVLTPSGLQLEQGNVQEVEEDPFDTSFASNIKPSKTELKLLAKEFDVEDSKVISESEGDHFLETSDDIFQVKALTPQPVGLSQSQENFDPFDTSFATALNPGKTELNMNEPTAPATTDVLNPFMMADIESSALTGDNPFVASNPFSDFAESYEPPAGDIVPTDIFGGESPTNLGAKNFDNTPMDMFIGQQESEKFTKPTELDLVSTKVDSPSPTISETCNRDPPAHSLPPETQNLILSVTGQMEFASTHLLDRIPPTRTPSPVSVRDIHSPSPTPEPEFQEEGETIENDDSKNKPARPPPARPPRPAPPSVVPPRPQAPPSAVPPRPEAPPSVPPPQQAMPSDDINLFDAPVPIVTKSTKEDILSLYSAPKKEEKQIDFLSGDLEDIHPDSCTEMQPSKSTITTINSTSSMFQHSIVNTDNVMDETTVPMDCSEPMDISQTNTSPFMEDIEENFQELTEYEKNPFETEEQITDDLPSFGNGVSDIFSSQAEDVFMASNTEVLHQENQAVVKVQLTEKFPGAEQKIYVESEGGPGVNEEVAFDTDISHVEGKIGVPSTSDLGWDTSETMVHESSQPSEDAFDAFSAKFESATPSHMHTDAWGDNGGEEAAPGGFEAEAFDPFLSMQAPPPAATPCLNRQGSRDSADDTFSVFIRPKDDTGGAESAVPVLAPPPRPHALPDSPRTNPFDKGEVELQAEIDTQFEDSRRRSGGGGETPPTPLFDEDVSAPLEDFPRTTYTGPGWEMHLRQPNKKKITGQRFWKKMFVRLVYVGESPAVQLLGSAADKEPLQELPLQACYSVSDVGAQQFDQFGKIFTVKLQYVFYKERPGVRPGQVTKAERITSKLSQFAAYAMQGDYQGVKEFGSDLRKLGLPVEHAPQVSQLFKLGSLSYEDVKQFSCCVEEALFRLPAHRDRALTYKMEEVQLTAVDELYVEQDAEGGVLKQIARVRIFFLGFLSGMPDVEVGLNDLRRQGREVVGRHDIIPVATEEWIRVENAEFHACVQPHEFAESQILKFKPPDACYIELMRFRVRPPKNRELPLQLKAAWCVAGNKVELRADVLVPGFASRALGQVPCEDVAIRFPIPECWIYLFRVEKHFRYGSVKSAHRRTGKIKGIERFLGAVDTLQESLIEVTSGQAKYEHQHRAIVWRMPRLPKEGQGAYTTHNLVCRMALTSYDQVPPELAPHAFVEFTMPAAQVSHTTVRSVSLQNHDGDPPEKYVRYLARHEYIVGIERTSGQAAPAYALAAAAPAAPPAASPAAAPAGPERAPSSDSDSD</sequence>
<keyword evidence="3" id="KW-0963">Cytoplasm</keyword>
<evidence type="ECO:0000256" key="1">
    <source>
        <dbReference type="ARBA" id="ARBA00004496"/>
    </source>
</evidence>
<feature type="compositionally biased region" description="Basic residues" evidence="6">
    <location>
        <begin position="1"/>
        <end position="19"/>
    </location>
</feature>
<feature type="compositionally biased region" description="Pro residues" evidence="6">
    <location>
        <begin position="949"/>
        <end position="991"/>
    </location>
</feature>
<feature type="region of interest" description="Disordered" evidence="6">
    <location>
        <begin position="1904"/>
        <end position="1926"/>
    </location>
</feature>
<comment type="subcellular location">
    <subcellularLocation>
        <location evidence="1">Cytoplasm</location>
    </subcellularLocation>
</comment>
<comment type="similarity">
    <text evidence="2">Belongs to the Stoned B family.</text>
</comment>
<evidence type="ECO:0000256" key="2">
    <source>
        <dbReference type="ARBA" id="ARBA00005579"/>
    </source>
</evidence>
<dbReference type="InterPro" id="IPR050431">
    <property type="entry name" value="Adaptor_comp_med_subunit"/>
</dbReference>
<feature type="region of interest" description="Disordered" evidence="6">
    <location>
        <begin position="1246"/>
        <end position="1265"/>
    </location>
</feature>
<feature type="domain" description="SHD" evidence="7">
    <location>
        <begin position="1393"/>
        <end position="1567"/>
    </location>
</feature>
<dbReference type="PROSITE" id="PS51070">
    <property type="entry name" value="SHD"/>
    <property type="match status" value="1"/>
</dbReference>
<dbReference type="PROSITE" id="PS51072">
    <property type="entry name" value="MHD"/>
    <property type="match status" value="1"/>
</dbReference>
<dbReference type="GO" id="GO:0045202">
    <property type="term" value="C:synapse"/>
    <property type="evidence" value="ECO:0007669"/>
    <property type="project" value="UniProtKB-ARBA"/>
</dbReference>
<dbReference type="InterPro" id="IPR036168">
    <property type="entry name" value="AP2_Mu_C_sf"/>
</dbReference>
<evidence type="ECO:0000256" key="6">
    <source>
        <dbReference type="SAM" id="MobiDB-lite"/>
    </source>
</evidence>
<protein>
    <submittedName>
        <fullName evidence="9">Protein stoned-B-like</fullName>
    </submittedName>
</protein>
<name>A0AAJ6ZI14_PAPXU</name>
<feature type="compositionally biased region" description="Basic and acidic residues" evidence="6">
    <location>
        <begin position="528"/>
        <end position="544"/>
    </location>
</feature>
<dbReference type="Proteomes" id="UP000694872">
    <property type="component" value="Unplaced"/>
</dbReference>
<keyword evidence="4" id="KW-0254">Endocytosis</keyword>
<dbReference type="GO" id="GO:0005737">
    <property type="term" value="C:cytoplasm"/>
    <property type="evidence" value="ECO:0007669"/>
    <property type="project" value="UniProtKB-SubCell"/>
</dbReference>
<feature type="compositionally biased region" description="Acidic residues" evidence="6">
    <location>
        <begin position="123"/>
        <end position="147"/>
    </location>
</feature>
<keyword evidence="5" id="KW-0677">Repeat</keyword>
<evidence type="ECO:0000259" key="7">
    <source>
        <dbReference type="PROSITE" id="PS51070"/>
    </source>
</evidence>
<dbReference type="RefSeq" id="XP_013172994.1">
    <property type="nucleotide sequence ID" value="XM_013317540.1"/>
</dbReference>
<evidence type="ECO:0000259" key="8">
    <source>
        <dbReference type="PROSITE" id="PS51072"/>
    </source>
</evidence>
<dbReference type="GO" id="GO:0006897">
    <property type="term" value="P:endocytosis"/>
    <property type="evidence" value="ECO:0007669"/>
    <property type="project" value="UniProtKB-KW"/>
</dbReference>
<dbReference type="SUPFAM" id="SSF49447">
    <property type="entry name" value="Second domain of Mu2 adaptin subunit (ap50) of ap2 adaptor"/>
    <property type="match status" value="1"/>
</dbReference>
<evidence type="ECO:0000256" key="3">
    <source>
        <dbReference type="ARBA" id="ARBA00022490"/>
    </source>
</evidence>
<reference evidence="9" key="1">
    <citation type="submission" date="2025-08" db="UniProtKB">
        <authorList>
            <consortium name="RefSeq"/>
        </authorList>
    </citation>
    <scope>IDENTIFICATION</scope>
</reference>
<feature type="region of interest" description="Disordered" evidence="6">
    <location>
        <begin position="1276"/>
        <end position="1378"/>
    </location>
</feature>
<dbReference type="FunFam" id="2.60.40.1170:FF:000018">
    <property type="entry name" value="stonin-2 isoform X2"/>
    <property type="match status" value="1"/>
</dbReference>
<dbReference type="FunFam" id="2.60.40.1170:FF:000016">
    <property type="entry name" value="AP-1 complex subunit mu"/>
    <property type="match status" value="1"/>
</dbReference>
<dbReference type="Pfam" id="PF00928">
    <property type="entry name" value="Adap_comp_sub"/>
    <property type="match status" value="1"/>
</dbReference>
<evidence type="ECO:0000313" key="9">
    <source>
        <dbReference type="RefSeq" id="XP_013172994.1"/>
    </source>
</evidence>
<evidence type="ECO:0000256" key="5">
    <source>
        <dbReference type="ARBA" id="ARBA00022737"/>
    </source>
</evidence>
<dbReference type="GeneID" id="106121742"/>